<organism evidence="1 2">
    <name type="scientific">Anaerosolibacter carboniphilus</name>
    <dbReference type="NCBI Taxonomy" id="1417629"/>
    <lineage>
        <taxon>Bacteria</taxon>
        <taxon>Bacillati</taxon>
        <taxon>Bacillota</taxon>
        <taxon>Clostridia</taxon>
        <taxon>Peptostreptococcales</taxon>
        <taxon>Thermotaleaceae</taxon>
        <taxon>Anaerosolibacter</taxon>
    </lineage>
</organism>
<comment type="caution">
    <text evidence="1">The sequence shown here is derived from an EMBL/GenBank/DDBJ whole genome shotgun (WGS) entry which is preliminary data.</text>
</comment>
<sequence>MTKYGSRWTQEEVEYLIEKAGSMSLEAIAKRLKRPFASTVAKADELGVANGKMLSHKFTLNQFSKMVGVAASTVCSWTEMGLEYEIKKFRTTFEFKMIDIRDFYTWGEQHQDILDTRKFKLNDFGNEPEWLKNKRRADRDRPPNYTKLWAKEEEAQLISYHESGLRKEAIAELLGRSISGIQRKMDRLKIQGLLPIDPKGEFYTQTEIQKIIQLRRDGMTFSQIGKKICRSKSSVWHKYRELQERGLVI</sequence>
<dbReference type="Gene3D" id="1.10.10.60">
    <property type="entry name" value="Homeodomain-like"/>
    <property type="match status" value="1"/>
</dbReference>
<keyword evidence="2" id="KW-1185">Reference proteome</keyword>
<protein>
    <submittedName>
        <fullName evidence="1">Transposase</fullName>
    </submittedName>
</protein>
<dbReference type="EMBL" id="JACHEN010000063">
    <property type="protein sequence ID" value="MBB6219016.1"/>
    <property type="molecule type" value="Genomic_DNA"/>
</dbReference>
<evidence type="ECO:0000313" key="2">
    <source>
        <dbReference type="Proteomes" id="UP000579281"/>
    </source>
</evidence>
<dbReference type="Proteomes" id="UP000579281">
    <property type="component" value="Unassembled WGS sequence"/>
</dbReference>
<dbReference type="RefSeq" id="WP_184314022.1">
    <property type="nucleotide sequence ID" value="NZ_JACHEN010000063.1"/>
</dbReference>
<dbReference type="AlphaFoldDB" id="A0A841KZ18"/>
<accession>A0A841KZ18</accession>
<reference evidence="1 2" key="1">
    <citation type="submission" date="2020-08" db="EMBL/GenBank/DDBJ databases">
        <title>Genomic Encyclopedia of Type Strains, Phase IV (KMG-IV): sequencing the most valuable type-strain genomes for metagenomic binning, comparative biology and taxonomic classification.</title>
        <authorList>
            <person name="Goeker M."/>
        </authorList>
    </citation>
    <scope>NUCLEOTIDE SEQUENCE [LARGE SCALE GENOMIC DNA]</scope>
    <source>
        <strain evidence="1 2">DSM 103526</strain>
    </source>
</reference>
<proteinExistence type="predicted"/>
<gene>
    <name evidence="1" type="ORF">HNQ80_005194</name>
</gene>
<name>A0A841KZ18_9FIRM</name>
<evidence type="ECO:0000313" key="1">
    <source>
        <dbReference type="EMBL" id="MBB6219016.1"/>
    </source>
</evidence>